<organism evidence="2 3">
    <name type="scientific">Desulfoprunum benzoelyticum</name>
    <dbReference type="NCBI Taxonomy" id="1506996"/>
    <lineage>
        <taxon>Bacteria</taxon>
        <taxon>Pseudomonadati</taxon>
        <taxon>Thermodesulfobacteriota</taxon>
        <taxon>Desulfobulbia</taxon>
        <taxon>Desulfobulbales</taxon>
        <taxon>Desulfobulbaceae</taxon>
        <taxon>Desulfoprunum</taxon>
    </lineage>
</organism>
<evidence type="ECO:0008006" key="4">
    <source>
        <dbReference type="Google" id="ProtNLM"/>
    </source>
</evidence>
<keyword evidence="1" id="KW-0732">Signal</keyword>
<proteinExistence type="predicted"/>
<keyword evidence="3" id="KW-1185">Reference proteome</keyword>
<accession>A0A840ULM0</accession>
<feature type="signal peptide" evidence="1">
    <location>
        <begin position="1"/>
        <end position="20"/>
    </location>
</feature>
<dbReference type="RefSeq" id="WP_183348759.1">
    <property type="nucleotide sequence ID" value="NZ_JACHEO010000003.1"/>
</dbReference>
<comment type="caution">
    <text evidence="2">The sequence shown here is derived from an EMBL/GenBank/DDBJ whole genome shotgun (WGS) entry which is preliminary data.</text>
</comment>
<gene>
    <name evidence="2" type="ORF">HNQ81_000920</name>
</gene>
<evidence type="ECO:0000256" key="1">
    <source>
        <dbReference type="SAM" id="SignalP"/>
    </source>
</evidence>
<reference evidence="2 3" key="1">
    <citation type="submission" date="2020-08" db="EMBL/GenBank/DDBJ databases">
        <title>Genomic Encyclopedia of Type Strains, Phase IV (KMG-IV): sequencing the most valuable type-strain genomes for metagenomic binning, comparative biology and taxonomic classification.</title>
        <authorList>
            <person name="Goeker M."/>
        </authorList>
    </citation>
    <scope>NUCLEOTIDE SEQUENCE [LARGE SCALE GENOMIC DNA]</scope>
    <source>
        <strain evidence="2 3">DSM 28570</strain>
    </source>
</reference>
<feature type="chain" id="PRO_5032910934" description="Argininosuccinate lyase" evidence="1">
    <location>
        <begin position="21"/>
        <end position="116"/>
    </location>
</feature>
<evidence type="ECO:0000313" key="2">
    <source>
        <dbReference type="EMBL" id="MBB5347207.1"/>
    </source>
</evidence>
<dbReference type="AlphaFoldDB" id="A0A840ULM0"/>
<sequence length="116" mass="13042">MNNLVPTVLLVLLAFGPATAGEQDFTLVNRTGVEIYELYIRPAFADDWQEDVLSADTLPDGQEIEISFDLEEEADYWNIRVVDGEGDAIDWPEVDLTEISTIVLSFEDGLPMARYE</sequence>
<dbReference type="Proteomes" id="UP000539642">
    <property type="component" value="Unassembled WGS sequence"/>
</dbReference>
<name>A0A840ULM0_9BACT</name>
<dbReference type="EMBL" id="JACHEO010000003">
    <property type="protein sequence ID" value="MBB5347207.1"/>
    <property type="molecule type" value="Genomic_DNA"/>
</dbReference>
<protein>
    <recommendedName>
        <fullName evidence="4">Argininosuccinate lyase</fullName>
    </recommendedName>
</protein>
<evidence type="ECO:0000313" key="3">
    <source>
        <dbReference type="Proteomes" id="UP000539642"/>
    </source>
</evidence>